<accession>A0ABD2JNF9</accession>
<protein>
    <recommendedName>
        <fullName evidence="6">G-protein coupled receptors family 1 profile domain-containing protein</fullName>
    </recommendedName>
</protein>
<dbReference type="Gene3D" id="1.20.1070.10">
    <property type="entry name" value="Rhodopsin 7-helix transmembrane proteins"/>
    <property type="match status" value="1"/>
</dbReference>
<keyword evidence="8" id="KW-1185">Reference proteome</keyword>
<feature type="transmembrane region" description="Helical" evidence="5">
    <location>
        <begin position="108"/>
        <end position="128"/>
    </location>
</feature>
<keyword evidence="2 5" id="KW-0812">Transmembrane</keyword>
<comment type="caution">
    <text evidence="7">The sequence shown here is derived from an EMBL/GenBank/DDBJ whole genome shotgun (WGS) entry which is preliminary data.</text>
</comment>
<dbReference type="PANTHER" id="PTHR23360">
    <property type="entry name" value="G-PROTEIN COUPLED RECEPTORS FAMILY 1 PROFILE DOMAIN-CONTAINING PROTEIN-RELATED"/>
    <property type="match status" value="1"/>
</dbReference>
<evidence type="ECO:0000313" key="7">
    <source>
        <dbReference type="EMBL" id="KAL3092160.1"/>
    </source>
</evidence>
<evidence type="ECO:0000313" key="8">
    <source>
        <dbReference type="Proteomes" id="UP001620626"/>
    </source>
</evidence>
<feature type="transmembrane region" description="Helical" evidence="5">
    <location>
        <begin position="234"/>
        <end position="252"/>
    </location>
</feature>
<dbReference type="InterPro" id="IPR017452">
    <property type="entry name" value="GPCR_Rhodpsn_7TM"/>
</dbReference>
<keyword evidence="3 5" id="KW-1133">Transmembrane helix</keyword>
<reference evidence="7 8" key="1">
    <citation type="submission" date="2024-10" db="EMBL/GenBank/DDBJ databases">
        <authorList>
            <person name="Kim D."/>
        </authorList>
    </citation>
    <scope>NUCLEOTIDE SEQUENCE [LARGE SCALE GENOMIC DNA]</scope>
    <source>
        <strain evidence="7">BH-2024</strain>
    </source>
</reference>
<feature type="domain" description="G-protein coupled receptors family 1 profile" evidence="6">
    <location>
        <begin position="48"/>
        <end position="295"/>
    </location>
</feature>
<evidence type="ECO:0000256" key="4">
    <source>
        <dbReference type="ARBA" id="ARBA00023136"/>
    </source>
</evidence>
<dbReference type="PROSITE" id="PS50262">
    <property type="entry name" value="G_PROTEIN_RECEP_F1_2"/>
    <property type="match status" value="1"/>
</dbReference>
<dbReference type="PANTHER" id="PTHR23360:SF5">
    <property type="entry name" value="G-PROTEIN COUPLED RECEPTORS FAMILY 1 PROFILE DOMAIN-CONTAINING PROTEIN"/>
    <property type="match status" value="1"/>
</dbReference>
<dbReference type="Proteomes" id="UP001620626">
    <property type="component" value="Unassembled WGS sequence"/>
</dbReference>
<evidence type="ECO:0000256" key="5">
    <source>
        <dbReference type="SAM" id="Phobius"/>
    </source>
</evidence>
<feature type="transmembrane region" description="Helical" evidence="5">
    <location>
        <begin position="272"/>
        <end position="296"/>
    </location>
</feature>
<feature type="transmembrane region" description="Helical" evidence="5">
    <location>
        <begin position="31"/>
        <end position="57"/>
    </location>
</feature>
<evidence type="ECO:0000256" key="2">
    <source>
        <dbReference type="ARBA" id="ARBA00022692"/>
    </source>
</evidence>
<evidence type="ECO:0000256" key="1">
    <source>
        <dbReference type="ARBA" id="ARBA00004370"/>
    </source>
</evidence>
<dbReference type="SUPFAM" id="SSF81321">
    <property type="entry name" value="Family A G protein-coupled receptor-like"/>
    <property type="match status" value="1"/>
</dbReference>
<evidence type="ECO:0000256" key="3">
    <source>
        <dbReference type="ARBA" id="ARBA00022989"/>
    </source>
</evidence>
<comment type="subcellular location">
    <subcellularLocation>
        <location evidence="1">Membrane</location>
    </subcellularLocation>
</comment>
<proteinExistence type="predicted"/>
<dbReference type="CDD" id="cd00637">
    <property type="entry name" value="7tm_classA_rhodopsin-like"/>
    <property type="match status" value="1"/>
</dbReference>
<organism evidence="7 8">
    <name type="scientific">Heterodera trifolii</name>
    <dbReference type="NCBI Taxonomy" id="157864"/>
    <lineage>
        <taxon>Eukaryota</taxon>
        <taxon>Metazoa</taxon>
        <taxon>Ecdysozoa</taxon>
        <taxon>Nematoda</taxon>
        <taxon>Chromadorea</taxon>
        <taxon>Rhabditida</taxon>
        <taxon>Tylenchina</taxon>
        <taxon>Tylenchomorpha</taxon>
        <taxon>Tylenchoidea</taxon>
        <taxon>Heteroderidae</taxon>
        <taxon>Heteroderinae</taxon>
        <taxon>Heterodera</taxon>
    </lineage>
</organism>
<dbReference type="AlphaFoldDB" id="A0ABD2JNF9"/>
<feature type="transmembrane region" description="Helical" evidence="5">
    <location>
        <begin position="149"/>
        <end position="170"/>
    </location>
</feature>
<feature type="transmembrane region" description="Helical" evidence="5">
    <location>
        <begin position="198"/>
        <end position="222"/>
    </location>
</feature>
<dbReference type="GO" id="GO:0016020">
    <property type="term" value="C:membrane"/>
    <property type="evidence" value="ECO:0007669"/>
    <property type="project" value="UniProtKB-SubCell"/>
</dbReference>
<evidence type="ECO:0000259" key="6">
    <source>
        <dbReference type="PROSITE" id="PS50262"/>
    </source>
</evidence>
<name>A0ABD2JNF9_9BILA</name>
<dbReference type="SMART" id="SM01381">
    <property type="entry name" value="7TM_GPCR_Srsx"/>
    <property type="match status" value="1"/>
</dbReference>
<sequence>MASFQNLMSINTSSNYPLYLAYRFAGPSSDLIVPALSVFIPGYFGVILNSFVVFTTFRAKNLRNGSANVLVALICLFEVGHQCGHIVFLVIVASGINFIGLFETELLLAPMLFCANAIMMAMFCASADRLFAVMFPFKHKSTTTKHYRVYLFAHTVTCVLFGLYSLYFLLYNAILSSGKPTTGCICEILSDDSVRNQYFFFTTLLNLACIVCYLAIGAIIKYKKGVTKDTNNRLMRSLVIILLVNVGGYLINLSVYQLAFSFQQQLGSYVRVWQFTFISASLLNICSAANAPILFVNSTDYRSAFKREFGLVKRLLRIGNTTTVPIISATVVHVRQQQQFRSQRSQTIVPAAH</sequence>
<dbReference type="EMBL" id="JBICBT010000928">
    <property type="protein sequence ID" value="KAL3092160.1"/>
    <property type="molecule type" value="Genomic_DNA"/>
</dbReference>
<keyword evidence="4 5" id="KW-0472">Membrane</keyword>
<gene>
    <name evidence="7" type="ORF">niasHT_026712</name>
</gene>
<dbReference type="Pfam" id="PF10320">
    <property type="entry name" value="7TM_GPCR_Srsx"/>
    <property type="match status" value="1"/>
</dbReference>
<feature type="transmembrane region" description="Helical" evidence="5">
    <location>
        <begin position="69"/>
        <end position="102"/>
    </location>
</feature>
<dbReference type="InterPro" id="IPR047130">
    <property type="entry name" value="7TM_GPCR_Srsx_nematod"/>
</dbReference>
<dbReference type="InterPro" id="IPR000276">
    <property type="entry name" value="GPCR_Rhodpsn"/>
</dbReference>
<dbReference type="InterPro" id="IPR019424">
    <property type="entry name" value="7TM_GPCR_Srsx"/>
</dbReference>